<dbReference type="SUPFAM" id="SSF56954">
    <property type="entry name" value="Outer membrane efflux proteins (OEP)"/>
    <property type="match status" value="1"/>
</dbReference>
<dbReference type="Gene3D" id="2.20.200.10">
    <property type="entry name" value="Outer membrane efflux proteins (OEP)"/>
    <property type="match status" value="1"/>
</dbReference>
<dbReference type="GO" id="GO:0005886">
    <property type="term" value="C:plasma membrane"/>
    <property type="evidence" value="ECO:0007669"/>
    <property type="project" value="UniProtKB-SubCell"/>
</dbReference>
<dbReference type="GO" id="GO:0015562">
    <property type="term" value="F:efflux transmembrane transporter activity"/>
    <property type="evidence" value="ECO:0007669"/>
    <property type="project" value="InterPro"/>
</dbReference>
<comment type="subcellular location">
    <subcellularLocation>
        <location evidence="2">Cell membrane</location>
        <topology evidence="2">Lipid-anchor</topology>
    </subcellularLocation>
</comment>
<keyword evidence="2" id="KW-0812">Transmembrane</keyword>
<comment type="similarity">
    <text evidence="1 2">Belongs to the outer membrane factor (OMF) (TC 1.B.17) family.</text>
</comment>
<dbReference type="Pfam" id="PF02321">
    <property type="entry name" value="OEP"/>
    <property type="match status" value="2"/>
</dbReference>
<dbReference type="RefSeq" id="WP_099861894.1">
    <property type="nucleotide sequence ID" value="NZ_PEOG01000028.1"/>
</dbReference>
<evidence type="ECO:0000313" key="5">
    <source>
        <dbReference type="Proteomes" id="UP000231501"/>
    </source>
</evidence>
<dbReference type="OrthoDB" id="9770517at2"/>
<organism evidence="4 5">
    <name type="scientific">Roseateles chitinivorans</name>
    <dbReference type="NCBI Taxonomy" id="2917965"/>
    <lineage>
        <taxon>Bacteria</taxon>
        <taxon>Pseudomonadati</taxon>
        <taxon>Pseudomonadota</taxon>
        <taxon>Betaproteobacteria</taxon>
        <taxon>Burkholderiales</taxon>
        <taxon>Sphaerotilaceae</taxon>
        <taxon>Roseateles</taxon>
    </lineage>
</organism>
<dbReference type="PANTHER" id="PTHR30203:SF25">
    <property type="entry name" value="OUTER MEMBRANE PROTEIN-RELATED"/>
    <property type="match status" value="1"/>
</dbReference>
<gene>
    <name evidence="4" type="ORF">CS062_12140</name>
</gene>
<protein>
    <submittedName>
        <fullName evidence="4">RND transporter</fullName>
    </submittedName>
</protein>
<keyword evidence="3" id="KW-0175">Coiled coil</keyword>
<dbReference type="Proteomes" id="UP000231501">
    <property type="component" value="Unassembled WGS sequence"/>
</dbReference>
<keyword evidence="2" id="KW-0449">Lipoprotein</keyword>
<dbReference type="AlphaFoldDB" id="A0A2G9C961"/>
<dbReference type="InterPro" id="IPR003423">
    <property type="entry name" value="OMP_efflux"/>
</dbReference>
<keyword evidence="5" id="KW-1185">Reference proteome</keyword>
<name>A0A2G9C961_9BURK</name>
<accession>A0A2G9C961</accession>
<keyword evidence="2" id="KW-1134">Transmembrane beta strand</keyword>
<evidence type="ECO:0000256" key="2">
    <source>
        <dbReference type="RuleBase" id="RU362097"/>
    </source>
</evidence>
<keyword evidence="2" id="KW-0564">Palmitate</keyword>
<dbReference type="InterPro" id="IPR010131">
    <property type="entry name" value="MdtP/NodT-like"/>
</dbReference>
<evidence type="ECO:0000256" key="3">
    <source>
        <dbReference type="SAM" id="Coils"/>
    </source>
</evidence>
<comment type="caution">
    <text evidence="4">The sequence shown here is derived from an EMBL/GenBank/DDBJ whole genome shotgun (WGS) entry which is preliminary data.</text>
</comment>
<dbReference type="PANTHER" id="PTHR30203">
    <property type="entry name" value="OUTER MEMBRANE CATION EFFLUX PROTEIN"/>
    <property type="match status" value="1"/>
</dbReference>
<dbReference type="NCBIfam" id="TIGR01845">
    <property type="entry name" value="outer_NodT"/>
    <property type="match status" value="1"/>
</dbReference>
<evidence type="ECO:0000256" key="1">
    <source>
        <dbReference type="ARBA" id="ARBA00007613"/>
    </source>
</evidence>
<proteinExistence type="inferred from homology"/>
<feature type="coiled-coil region" evidence="3">
    <location>
        <begin position="414"/>
        <end position="448"/>
    </location>
</feature>
<sequence>MTLPLPSAARPTRRAAPLNLALGAVLAAALAACAPMIDPAGRPRALEEQFAGQALIAQGQTGNSPAVLAAWWAGFDDPALSAIVQRALDQNLDLAIALARAEQARAAAQGAGANRLPQGVLQAQLLHQRQSLKSPEGKLARGFPGYDREQTLQTLGIGASWEADLAGGLRHGEAAAVAEWQAAEAARMGARVTVAAEAADAYFRVRGAQARIAVAEAHLRNQSQLLRLIQDRFNGGLAAQREVAEAQALQLQARGTLPPLRTELSQQLHRLDVLMGEQAGTYAAKLIADTPEAPRAAALAATRSPTYLVPSLPADLTPAALMRRRPDVIAAERQLDASQSRIGVATAEYYPRLTLGGVLGASSLNGGLLSAAAFQPQALLGLHWRLFDFGRVDAEVAQARGARAEALAQVRLRMLRATEDVENAIVSLSELEQQRGDLTEEVRAHQIARDAAEDAYKGGAASLIEVLQEDRLLLGARDQLAQLDAAHARAAVAAFRAFGGGWDAPATIAAR</sequence>
<reference evidence="4 5" key="1">
    <citation type="submission" date="2017-11" db="EMBL/GenBank/DDBJ databases">
        <title>Draft genome sequence of Mitsuaria sp. HWN-4.</title>
        <authorList>
            <person name="Gundlapally S.R."/>
        </authorList>
    </citation>
    <scope>NUCLEOTIDE SEQUENCE [LARGE SCALE GENOMIC DNA]</scope>
    <source>
        <strain evidence="4 5">HWN-4</strain>
    </source>
</reference>
<dbReference type="EMBL" id="PEOG01000028">
    <property type="protein sequence ID" value="PIM52968.1"/>
    <property type="molecule type" value="Genomic_DNA"/>
</dbReference>
<evidence type="ECO:0000313" key="4">
    <source>
        <dbReference type="EMBL" id="PIM52968.1"/>
    </source>
</evidence>
<dbReference type="Gene3D" id="1.20.1600.10">
    <property type="entry name" value="Outer membrane efflux proteins (OEP)"/>
    <property type="match status" value="1"/>
</dbReference>
<keyword evidence="2" id="KW-0472">Membrane</keyword>